<feature type="transmembrane region" description="Helical" evidence="2">
    <location>
        <begin position="254"/>
        <end position="280"/>
    </location>
</feature>
<keyword evidence="2" id="KW-0472">Membrane</keyword>
<feature type="transmembrane region" description="Helical" evidence="2">
    <location>
        <begin position="135"/>
        <end position="153"/>
    </location>
</feature>
<dbReference type="AlphaFoldDB" id="A0A0A0J6L4"/>
<dbReference type="PANTHER" id="PTHR37312">
    <property type="entry name" value="MEMBRANE-BOUND ACYLTRANSFERASE YKRP-RELATED"/>
    <property type="match status" value="1"/>
</dbReference>
<feature type="transmembrane region" description="Helical" evidence="2">
    <location>
        <begin position="32"/>
        <end position="50"/>
    </location>
</feature>
<feature type="transmembrane region" description="Helical" evidence="2">
    <location>
        <begin position="108"/>
        <end position="130"/>
    </location>
</feature>
<organism evidence="4 5">
    <name type="scientific">Knoellia sinensis KCTC 19936</name>
    <dbReference type="NCBI Taxonomy" id="1385520"/>
    <lineage>
        <taxon>Bacteria</taxon>
        <taxon>Bacillati</taxon>
        <taxon>Actinomycetota</taxon>
        <taxon>Actinomycetes</taxon>
        <taxon>Micrococcales</taxon>
        <taxon>Intrasporangiaceae</taxon>
        <taxon>Knoellia</taxon>
    </lineage>
</organism>
<dbReference type="InterPro" id="IPR002656">
    <property type="entry name" value="Acyl_transf_3_dom"/>
</dbReference>
<keyword evidence="5" id="KW-1185">Reference proteome</keyword>
<keyword evidence="4" id="KW-0808">Transferase</keyword>
<feature type="region of interest" description="Disordered" evidence="1">
    <location>
        <begin position="313"/>
        <end position="339"/>
    </location>
</feature>
<evidence type="ECO:0000313" key="5">
    <source>
        <dbReference type="Proteomes" id="UP000030002"/>
    </source>
</evidence>
<feature type="transmembrane region" description="Helical" evidence="2">
    <location>
        <begin position="286"/>
        <end position="311"/>
    </location>
</feature>
<feature type="transmembrane region" description="Helical" evidence="2">
    <location>
        <begin position="71"/>
        <end position="88"/>
    </location>
</feature>
<evidence type="ECO:0000256" key="2">
    <source>
        <dbReference type="SAM" id="Phobius"/>
    </source>
</evidence>
<evidence type="ECO:0000259" key="3">
    <source>
        <dbReference type="Pfam" id="PF01757"/>
    </source>
</evidence>
<dbReference type="RefSeq" id="WP_052109685.1">
    <property type="nucleotide sequence ID" value="NZ_AVPJ01000005.1"/>
</dbReference>
<evidence type="ECO:0000256" key="1">
    <source>
        <dbReference type="SAM" id="MobiDB-lite"/>
    </source>
</evidence>
<keyword evidence="4" id="KW-0012">Acyltransferase</keyword>
<keyword evidence="2" id="KW-1133">Transmembrane helix</keyword>
<feature type="domain" description="Acyltransferase 3" evidence="3">
    <location>
        <begin position="6"/>
        <end position="302"/>
    </location>
</feature>
<evidence type="ECO:0000313" key="4">
    <source>
        <dbReference type="EMBL" id="KGN32975.1"/>
    </source>
</evidence>
<protein>
    <submittedName>
        <fullName evidence="4">Acyltransferase</fullName>
    </submittedName>
</protein>
<dbReference type="Proteomes" id="UP000030002">
    <property type="component" value="Unassembled WGS sequence"/>
</dbReference>
<name>A0A0A0J6L4_9MICO</name>
<dbReference type="Pfam" id="PF01757">
    <property type="entry name" value="Acyl_transf_3"/>
    <property type="match status" value="1"/>
</dbReference>
<comment type="caution">
    <text evidence="4">The sequence shown here is derived from an EMBL/GenBank/DDBJ whole genome shotgun (WGS) entry which is preliminary data.</text>
</comment>
<dbReference type="STRING" id="1385520.N802_16500"/>
<gene>
    <name evidence="4" type="ORF">N802_16500</name>
</gene>
<dbReference type="eggNOG" id="COG3594">
    <property type="taxonomic scope" value="Bacteria"/>
</dbReference>
<dbReference type="InterPro" id="IPR052734">
    <property type="entry name" value="Nod_factor_acetyltransferase"/>
</dbReference>
<accession>A0A0A0J6L4</accession>
<dbReference type="PANTHER" id="PTHR37312:SF1">
    <property type="entry name" value="MEMBRANE-BOUND ACYLTRANSFERASE YKRP-RELATED"/>
    <property type="match status" value="1"/>
</dbReference>
<feature type="transmembrane region" description="Helical" evidence="2">
    <location>
        <begin position="159"/>
        <end position="179"/>
    </location>
</feature>
<proteinExistence type="predicted"/>
<sequence length="339" mass="36052">MKSRDAGLDGLRILAILAVVGGHVFVTPLVRHLVYPWHVPVFFFLTGYLWRTHRPIGDEVRSRGSTLLKPYVFWLALLFIPYLVELGAHDELSRSTALEPVHGGRPAIGTYGTFWFVTVLFTSTILWRLLSAATVAGRVVVVAVGVTLGALFGPELASLPLAVGSALPALAFLAAGQVARSSMPKEPKGGIPIALATVAGAAALVAFGVSEPVDIKQGDWGTPVLSTLVAIAISWSLVVIANRTSRAISPRVEAAVTTAALSGLTVVLLHPFLITAWSALGVPRPLTFVTATVTSALVGWAALHTPLSQWVTGAPRRTKRRDATTPSQPHRSQREKVPV</sequence>
<reference evidence="4 5" key="1">
    <citation type="submission" date="2013-08" db="EMBL/GenBank/DDBJ databases">
        <title>The genome sequence of Knoellia sinensis.</title>
        <authorList>
            <person name="Zhu W."/>
            <person name="Wang G."/>
        </authorList>
    </citation>
    <scope>NUCLEOTIDE SEQUENCE [LARGE SCALE GENOMIC DNA]</scope>
    <source>
        <strain evidence="4 5">KCTC 19936</strain>
    </source>
</reference>
<feature type="transmembrane region" description="Helical" evidence="2">
    <location>
        <begin position="7"/>
        <end position="26"/>
    </location>
</feature>
<feature type="transmembrane region" description="Helical" evidence="2">
    <location>
        <begin position="222"/>
        <end position="242"/>
    </location>
</feature>
<feature type="transmembrane region" description="Helical" evidence="2">
    <location>
        <begin position="191"/>
        <end position="210"/>
    </location>
</feature>
<dbReference type="EMBL" id="AVPJ01000005">
    <property type="protein sequence ID" value="KGN32975.1"/>
    <property type="molecule type" value="Genomic_DNA"/>
</dbReference>
<dbReference type="GO" id="GO:0016747">
    <property type="term" value="F:acyltransferase activity, transferring groups other than amino-acyl groups"/>
    <property type="evidence" value="ECO:0007669"/>
    <property type="project" value="InterPro"/>
</dbReference>
<keyword evidence="2" id="KW-0812">Transmembrane</keyword>